<dbReference type="RefSeq" id="WP_149318635.1">
    <property type="nucleotide sequence ID" value="NZ_CP080294.1"/>
</dbReference>
<organism evidence="2 3">
    <name type="scientific">Cupriavidus cauae</name>
    <dbReference type="NCBI Taxonomy" id="2608999"/>
    <lineage>
        <taxon>Bacteria</taxon>
        <taxon>Pseudomonadati</taxon>
        <taxon>Pseudomonadota</taxon>
        <taxon>Betaproteobacteria</taxon>
        <taxon>Burkholderiales</taxon>
        <taxon>Burkholderiaceae</taxon>
        <taxon>Cupriavidus</taxon>
    </lineage>
</organism>
<keyword evidence="3" id="KW-1185">Reference proteome</keyword>
<gene>
    <name evidence="2" type="ORF">F1599_04490</name>
</gene>
<keyword evidence="1" id="KW-0732">Signal</keyword>
<dbReference type="EMBL" id="VWRN01000016">
    <property type="protein sequence ID" value="KAA6129790.1"/>
    <property type="molecule type" value="Genomic_DNA"/>
</dbReference>
<feature type="signal peptide" evidence="1">
    <location>
        <begin position="1"/>
        <end position="26"/>
    </location>
</feature>
<reference evidence="2 3" key="1">
    <citation type="submission" date="2019-09" db="EMBL/GenBank/DDBJ databases">
        <title>Isolation of a novel species in the genus Cupriavidus from patients with sepsis using whole genome sequencing.</title>
        <authorList>
            <person name="Kweon O.J."/>
            <person name="Lee M.-K."/>
        </authorList>
    </citation>
    <scope>NUCLEOTIDE SEQUENCE [LARGE SCALE GENOMIC DNA]</scope>
    <source>
        <strain evidence="2 3">MKL-01</strain>
    </source>
</reference>
<proteinExistence type="predicted"/>
<name>A0A5M8B7A0_9BURK</name>
<comment type="caution">
    <text evidence="2">The sequence shown here is derived from an EMBL/GenBank/DDBJ whole genome shotgun (WGS) entry which is preliminary data.</text>
</comment>
<protein>
    <submittedName>
        <fullName evidence="2">Uncharacterized protein</fullName>
    </submittedName>
</protein>
<evidence type="ECO:0000313" key="2">
    <source>
        <dbReference type="EMBL" id="KAA6129790.1"/>
    </source>
</evidence>
<evidence type="ECO:0000313" key="3">
    <source>
        <dbReference type="Proteomes" id="UP000324324"/>
    </source>
</evidence>
<dbReference type="AlphaFoldDB" id="A0A5M8B7A0"/>
<dbReference type="Proteomes" id="UP000324324">
    <property type="component" value="Unassembled WGS sequence"/>
</dbReference>
<accession>A0A5M8B7A0</accession>
<sequence length="105" mass="12618">MTRQLLIALGTLAAGALFGLVSPAQAHSDRHDHRHGYHRHEHYRPAPPHVRRHHYRHDHHHHRYYARPHHGHGHYVSRPGHRYVPERWVRDSHGHVVRRPGYWTR</sequence>
<feature type="chain" id="PRO_5024279814" evidence="1">
    <location>
        <begin position="27"/>
        <end position="105"/>
    </location>
</feature>
<evidence type="ECO:0000256" key="1">
    <source>
        <dbReference type="SAM" id="SignalP"/>
    </source>
</evidence>